<evidence type="ECO:0000256" key="1">
    <source>
        <dbReference type="SAM" id="Phobius"/>
    </source>
</evidence>
<evidence type="ECO:0000313" key="2">
    <source>
        <dbReference type="EMBL" id="GIJ01655.1"/>
    </source>
</evidence>
<name>A0A8J3Y509_9ACTN</name>
<feature type="transmembrane region" description="Helical" evidence="1">
    <location>
        <begin position="101"/>
        <end position="121"/>
    </location>
</feature>
<feature type="transmembrane region" description="Helical" evidence="1">
    <location>
        <begin position="33"/>
        <end position="52"/>
    </location>
</feature>
<proteinExistence type="predicted"/>
<sequence>MTANTLDRIVAWSFDPDLYGDERERLRWLEGTALAAGLQWIGIPAAAAVLVWTLGRPAVLPLAVVLAVLYVPIVLCQVYVSRRRVETVPKRWTLKRVALTAATVVPYVAFILGCSAAYAPASFARGMGQGAIAGIALAVVMFAVQTRRRNRRDAAAAAGGDED</sequence>
<keyword evidence="1" id="KW-1133">Transmembrane helix</keyword>
<dbReference type="EMBL" id="BOOY01000005">
    <property type="protein sequence ID" value="GIJ01655.1"/>
    <property type="molecule type" value="Genomic_DNA"/>
</dbReference>
<evidence type="ECO:0008006" key="4">
    <source>
        <dbReference type="Google" id="ProtNLM"/>
    </source>
</evidence>
<reference evidence="2" key="1">
    <citation type="submission" date="2021-01" db="EMBL/GenBank/DDBJ databases">
        <title>Whole genome shotgun sequence of Spirilliplanes yamanashiensis NBRC 15828.</title>
        <authorList>
            <person name="Komaki H."/>
            <person name="Tamura T."/>
        </authorList>
    </citation>
    <scope>NUCLEOTIDE SEQUENCE</scope>
    <source>
        <strain evidence="2">NBRC 15828</strain>
    </source>
</reference>
<comment type="caution">
    <text evidence="2">The sequence shown here is derived from an EMBL/GenBank/DDBJ whole genome shotgun (WGS) entry which is preliminary data.</text>
</comment>
<protein>
    <recommendedName>
        <fullName evidence="4">DUF2029 domain-containing protein</fullName>
    </recommendedName>
</protein>
<gene>
    <name evidence="2" type="ORF">Sya03_10070</name>
</gene>
<accession>A0A8J3Y509</accession>
<keyword evidence="1" id="KW-0812">Transmembrane</keyword>
<organism evidence="2 3">
    <name type="scientific">Spirilliplanes yamanashiensis</name>
    <dbReference type="NCBI Taxonomy" id="42233"/>
    <lineage>
        <taxon>Bacteria</taxon>
        <taxon>Bacillati</taxon>
        <taxon>Actinomycetota</taxon>
        <taxon>Actinomycetes</taxon>
        <taxon>Micromonosporales</taxon>
        <taxon>Micromonosporaceae</taxon>
        <taxon>Spirilliplanes</taxon>
    </lineage>
</organism>
<feature type="transmembrane region" description="Helical" evidence="1">
    <location>
        <begin position="58"/>
        <end position="80"/>
    </location>
</feature>
<feature type="transmembrane region" description="Helical" evidence="1">
    <location>
        <begin position="127"/>
        <end position="144"/>
    </location>
</feature>
<keyword evidence="3" id="KW-1185">Reference proteome</keyword>
<dbReference type="Proteomes" id="UP000652013">
    <property type="component" value="Unassembled WGS sequence"/>
</dbReference>
<evidence type="ECO:0000313" key="3">
    <source>
        <dbReference type="Proteomes" id="UP000652013"/>
    </source>
</evidence>
<keyword evidence="1" id="KW-0472">Membrane</keyword>
<dbReference type="RefSeq" id="WP_203936968.1">
    <property type="nucleotide sequence ID" value="NZ_BAAAGJ010000005.1"/>
</dbReference>
<dbReference type="AlphaFoldDB" id="A0A8J3Y509"/>